<comment type="caution">
    <text evidence="2">The sequence shown here is derived from an EMBL/GenBank/DDBJ whole genome shotgun (WGS) entry which is preliminary data.</text>
</comment>
<sequence>MSSNPHSEKAHQALSELKQLASTTDGWNLTQEKEGVKLYNKTVDGNPIPIVRGDIVLEGDYTVQQVLTVCTLPGCRKIWDDKFDASEVKAWYSRYETLFWTKLKAPWPISPRDIAGTSLREFSEDEGYIVMTSVTDPAVPVMSGNVRANLMVSGWKVTKTSTGAISLIYITQIDLAGSLPLSFLKAVQQQVPLCARKVVDYIKDHGYPPLLISSTAQFKEESFDHAKGLYEVHLEGEGEARWSISGKMYPGGFRAELVGTGTCEAVSVHELVVKGISGPVTVKILKK</sequence>
<dbReference type="AlphaFoldDB" id="A0A9P6X3D3"/>
<dbReference type="GO" id="GO:0005737">
    <property type="term" value="C:cytoplasm"/>
    <property type="evidence" value="ECO:0007669"/>
    <property type="project" value="UniProtKB-ARBA"/>
</dbReference>
<gene>
    <name evidence="2" type="ORF">G6F64_009311</name>
</gene>
<evidence type="ECO:0000259" key="1">
    <source>
        <dbReference type="PROSITE" id="PS50848"/>
    </source>
</evidence>
<organism evidence="2 3">
    <name type="scientific">Rhizopus oryzae</name>
    <name type="common">Mucormycosis agent</name>
    <name type="synonym">Rhizopus arrhizus var. delemar</name>
    <dbReference type="NCBI Taxonomy" id="64495"/>
    <lineage>
        <taxon>Eukaryota</taxon>
        <taxon>Fungi</taxon>
        <taxon>Fungi incertae sedis</taxon>
        <taxon>Mucoromycota</taxon>
        <taxon>Mucoromycotina</taxon>
        <taxon>Mucoromycetes</taxon>
        <taxon>Mucorales</taxon>
        <taxon>Mucorineae</taxon>
        <taxon>Rhizopodaceae</taxon>
        <taxon>Rhizopus</taxon>
    </lineage>
</organism>
<dbReference type="Proteomes" id="UP000716291">
    <property type="component" value="Unassembled WGS sequence"/>
</dbReference>
<dbReference type="PROSITE" id="PS50848">
    <property type="entry name" value="START"/>
    <property type="match status" value="1"/>
</dbReference>
<dbReference type="SUPFAM" id="SSF55961">
    <property type="entry name" value="Bet v1-like"/>
    <property type="match status" value="1"/>
</dbReference>
<evidence type="ECO:0000313" key="3">
    <source>
        <dbReference type="Proteomes" id="UP000716291"/>
    </source>
</evidence>
<proteinExistence type="predicted"/>
<dbReference type="EMBL" id="JAANQT010001671">
    <property type="protein sequence ID" value="KAG1304316.1"/>
    <property type="molecule type" value="Genomic_DNA"/>
</dbReference>
<dbReference type="OrthoDB" id="196858at2759"/>
<dbReference type="InterPro" id="IPR023393">
    <property type="entry name" value="START-like_dom_sf"/>
</dbReference>
<accession>A0A9P6X3D3</accession>
<evidence type="ECO:0000313" key="2">
    <source>
        <dbReference type="EMBL" id="KAG1304316.1"/>
    </source>
</evidence>
<dbReference type="CDD" id="cd00177">
    <property type="entry name" value="START"/>
    <property type="match status" value="1"/>
</dbReference>
<dbReference type="PANTHER" id="PTHR19308:SF14">
    <property type="entry name" value="START DOMAIN-CONTAINING PROTEIN"/>
    <property type="match status" value="1"/>
</dbReference>
<protein>
    <recommendedName>
        <fullName evidence="1">START domain-containing protein</fullName>
    </recommendedName>
</protein>
<dbReference type="InterPro" id="IPR051213">
    <property type="entry name" value="START_lipid_transfer"/>
</dbReference>
<name>A0A9P6X3D3_RHIOR</name>
<dbReference type="Pfam" id="PF01852">
    <property type="entry name" value="START"/>
    <property type="match status" value="1"/>
</dbReference>
<dbReference type="PANTHER" id="PTHR19308">
    <property type="entry name" value="PHOSPHATIDYLCHOLINE TRANSFER PROTEIN"/>
    <property type="match status" value="1"/>
</dbReference>
<reference evidence="2" key="1">
    <citation type="journal article" date="2020" name="Microb. Genom.">
        <title>Genetic diversity of clinical and environmental Mucorales isolates obtained from an investigation of mucormycosis cases among solid organ transplant recipients.</title>
        <authorList>
            <person name="Nguyen M.H."/>
            <person name="Kaul D."/>
            <person name="Muto C."/>
            <person name="Cheng S.J."/>
            <person name="Richter R.A."/>
            <person name="Bruno V.M."/>
            <person name="Liu G."/>
            <person name="Beyhan S."/>
            <person name="Sundermann A.J."/>
            <person name="Mounaud S."/>
            <person name="Pasculle A.W."/>
            <person name="Nierman W.C."/>
            <person name="Driscoll E."/>
            <person name="Cumbie R."/>
            <person name="Clancy C.J."/>
            <person name="Dupont C.L."/>
        </authorList>
    </citation>
    <scope>NUCLEOTIDE SEQUENCE</scope>
    <source>
        <strain evidence="2">GL11</strain>
    </source>
</reference>
<dbReference type="GO" id="GO:0008289">
    <property type="term" value="F:lipid binding"/>
    <property type="evidence" value="ECO:0007669"/>
    <property type="project" value="InterPro"/>
</dbReference>
<dbReference type="Gene3D" id="3.30.530.20">
    <property type="match status" value="1"/>
</dbReference>
<keyword evidence="3" id="KW-1185">Reference proteome</keyword>
<feature type="domain" description="START" evidence="1">
    <location>
        <begin position="17"/>
        <end position="200"/>
    </location>
</feature>
<dbReference type="InterPro" id="IPR002913">
    <property type="entry name" value="START_lipid-bd_dom"/>
</dbReference>